<keyword evidence="6" id="KW-1185">Reference proteome</keyword>
<comment type="similarity">
    <text evidence="1 3">Belongs to the class-III pyridoxal-phosphate-dependent aminotransferase family.</text>
</comment>
<dbReference type="EMBL" id="KN824280">
    <property type="protein sequence ID" value="KIM32292.1"/>
    <property type="molecule type" value="Genomic_DNA"/>
</dbReference>
<feature type="compositionally biased region" description="Polar residues" evidence="4">
    <location>
        <begin position="9"/>
        <end position="33"/>
    </location>
</feature>
<dbReference type="SUPFAM" id="SSF53383">
    <property type="entry name" value="PLP-dependent transferases"/>
    <property type="match status" value="1"/>
</dbReference>
<dbReference type="Proteomes" id="UP000054097">
    <property type="component" value="Unassembled WGS sequence"/>
</dbReference>
<dbReference type="GO" id="GO:0008483">
    <property type="term" value="F:transaminase activity"/>
    <property type="evidence" value="ECO:0007669"/>
    <property type="project" value="InterPro"/>
</dbReference>
<accession>A0A0C2XTR6</accession>
<dbReference type="InterPro" id="IPR015421">
    <property type="entry name" value="PyrdxlP-dep_Trfase_major"/>
</dbReference>
<dbReference type="STRING" id="933852.A0A0C2XTR6"/>
<dbReference type="HOGENOM" id="CLU_016922_4_0_1"/>
<protein>
    <recommendedName>
        <fullName evidence="7">Aminotransferase class III</fullName>
    </recommendedName>
</protein>
<reference evidence="6" key="2">
    <citation type="submission" date="2015-01" db="EMBL/GenBank/DDBJ databases">
        <title>Evolutionary Origins and Diversification of the Mycorrhizal Mutualists.</title>
        <authorList>
            <consortium name="DOE Joint Genome Institute"/>
            <consortium name="Mycorrhizal Genomics Consortium"/>
            <person name="Kohler A."/>
            <person name="Kuo A."/>
            <person name="Nagy L.G."/>
            <person name="Floudas D."/>
            <person name="Copeland A."/>
            <person name="Barry K.W."/>
            <person name="Cichocki N."/>
            <person name="Veneault-Fourrey C."/>
            <person name="LaButti K."/>
            <person name="Lindquist E.A."/>
            <person name="Lipzen A."/>
            <person name="Lundell T."/>
            <person name="Morin E."/>
            <person name="Murat C."/>
            <person name="Riley R."/>
            <person name="Ohm R."/>
            <person name="Sun H."/>
            <person name="Tunlid A."/>
            <person name="Henrissat B."/>
            <person name="Grigoriev I.V."/>
            <person name="Hibbett D.S."/>
            <person name="Martin F."/>
        </authorList>
    </citation>
    <scope>NUCLEOTIDE SEQUENCE [LARGE SCALE GENOMIC DNA]</scope>
    <source>
        <strain evidence="6">MAFF 305830</strain>
    </source>
</reference>
<dbReference type="PANTHER" id="PTHR43094:SF1">
    <property type="entry name" value="AMINOTRANSFERASE CLASS-III"/>
    <property type="match status" value="1"/>
</dbReference>
<evidence type="ECO:0000256" key="3">
    <source>
        <dbReference type="RuleBase" id="RU003560"/>
    </source>
</evidence>
<dbReference type="InterPro" id="IPR015422">
    <property type="entry name" value="PyrdxlP-dep_Trfase_small"/>
</dbReference>
<dbReference type="CDD" id="cd00610">
    <property type="entry name" value="OAT_like"/>
    <property type="match status" value="1"/>
</dbReference>
<evidence type="ECO:0000256" key="1">
    <source>
        <dbReference type="ARBA" id="ARBA00008954"/>
    </source>
</evidence>
<dbReference type="Pfam" id="PF00202">
    <property type="entry name" value="Aminotran_3"/>
    <property type="match status" value="1"/>
</dbReference>
<dbReference type="GO" id="GO:0030170">
    <property type="term" value="F:pyridoxal phosphate binding"/>
    <property type="evidence" value="ECO:0007669"/>
    <property type="project" value="InterPro"/>
</dbReference>
<organism evidence="5 6">
    <name type="scientific">Serendipita vermifera MAFF 305830</name>
    <dbReference type="NCBI Taxonomy" id="933852"/>
    <lineage>
        <taxon>Eukaryota</taxon>
        <taxon>Fungi</taxon>
        <taxon>Dikarya</taxon>
        <taxon>Basidiomycota</taxon>
        <taxon>Agaricomycotina</taxon>
        <taxon>Agaricomycetes</taxon>
        <taxon>Sebacinales</taxon>
        <taxon>Serendipitaceae</taxon>
        <taxon>Serendipita</taxon>
    </lineage>
</organism>
<reference evidence="5 6" key="1">
    <citation type="submission" date="2014-04" db="EMBL/GenBank/DDBJ databases">
        <authorList>
            <consortium name="DOE Joint Genome Institute"/>
            <person name="Kuo A."/>
            <person name="Zuccaro A."/>
            <person name="Kohler A."/>
            <person name="Nagy L.G."/>
            <person name="Floudas D."/>
            <person name="Copeland A."/>
            <person name="Barry K.W."/>
            <person name="Cichocki N."/>
            <person name="Veneault-Fourrey C."/>
            <person name="LaButti K."/>
            <person name="Lindquist E.A."/>
            <person name="Lipzen A."/>
            <person name="Lundell T."/>
            <person name="Morin E."/>
            <person name="Murat C."/>
            <person name="Sun H."/>
            <person name="Tunlid A."/>
            <person name="Henrissat B."/>
            <person name="Grigoriev I.V."/>
            <person name="Hibbett D.S."/>
            <person name="Martin F."/>
            <person name="Nordberg H.P."/>
            <person name="Cantor M.N."/>
            <person name="Hua S.X."/>
        </authorList>
    </citation>
    <scope>NUCLEOTIDE SEQUENCE [LARGE SCALE GENOMIC DNA]</scope>
    <source>
        <strain evidence="5 6">MAFF 305830</strain>
    </source>
</reference>
<dbReference type="NCBIfam" id="NF005685">
    <property type="entry name" value="PRK07483.1"/>
    <property type="match status" value="1"/>
</dbReference>
<dbReference type="InterPro" id="IPR015424">
    <property type="entry name" value="PyrdxlP-dep_Trfase"/>
</dbReference>
<dbReference type="GO" id="GO:0005829">
    <property type="term" value="C:cytosol"/>
    <property type="evidence" value="ECO:0007669"/>
    <property type="project" value="TreeGrafter"/>
</dbReference>
<gene>
    <name evidence="5" type="ORF">M408DRAFT_216434</name>
</gene>
<keyword evidence="2 3" id="KW-0663">Pyridoxal phosphate</keyword>
<evidence type="ECO:0000256" key="4">
    <source>
        <dbReference type="SAM" id="MobiDB-lite"/>
    </source>
</evidence>
<dbReference type="AlphaFoldDB" id="A0A0C2XTR6"/>
<proteinExistence type="inferred from homology"/>
<sequence length="501" mass="54147">MAPVAVNDLESTVEASTTPSKVINASENGPVSNATLEATTSDEPHTAIFNRMPWRPPVAVRGQGIYFDLEDGSRILDAVGGAAVACIGNGHPKVVKAIGDQLQELSYVYNMQLSNRPSEALARRLIEGSEGAFEHTFFVSGGSEAMEAALKLARQYFFEIGQPNRKYFITRQLSYHGNTLGALAISHHPARRAPYEAILNQDLARHVSPVYYKRFAKEGESEEDYVSRLAKEVEDLFEELGPGNVVAFVAEPVSGASQGVTYAPKGYFAAISAICRRHGALLIWDEVMCGMGRMGTTLHSWQNPNSFTDGISPDIQAIAKGLGGGYGSIGAVLLNKKVADGIKAGSGYLMHGHTYQAHPLAVAASYAVQDVLKEENLLERAAQVGTYLEKLLKEKLTGSDAISAPYIFDIRGAGCFWGVEFHVSEEAETRWFTARRLAGWVQAVAMKNGLVIMGMSGGIDGKRGDVAILAPAYNTTNAEIDELVQKFVKSVEEVLLQTVLS</sequence>
<evidence type="ECO:0000256" key="2">
    <source>
        <dbReference type="ARBA" id="ARBA00022898"/>
    </source>
</evidence>
<name>A0A0C2XTR6_SERVB</name>
<evidence type="ECO:0008006" key="7">
    <source>
        <dbReference type="Google" id="ProtNLM"/>
    </source>
</evidence>
<evidence type="ECO:0000313" key="5">
    <source>
        <dbReference type="EMBL" id="KIM32292.1"/>
    </source>
</evidence>
<dbReference type="Gene3D" id="3.40.640.10">
    <property type="entry name" value="Type I PLP-dependent aspartate aminotransferase-like (Major domain)"/>
    <property type="match status" value="1"/>
</dbReference>
<evidence type="ECO:0000313" key="6">
    <source>
        <dbReference type="Proteomes" id="UP000054097"/>
    </source>
</evidence>
<dbReference type="PANTHER" id="PTHR43094">
    <property type="entry name" value="AMINOTRANSFERASE"/>
    <property type="match status" value="1"/>
</dbReference>
<dbReference type="OrthoDB" id="10261433at2759"/>
<dbReference type="InterPro" id="IPR005814">
    <property type="entry name" value="Aminotrans_3"/>
</dbReference>
<dbReference type="Gene3D" id="3.90.1150.10">
    <property type="entry name" value="Aspartate Aminotransferase, domain 1"/>
    <property type="match status" value="1"/>
</dbReference>
<feature type="region of interest" description="Disordered" evidence="4">
    <location>
        <begin position="1"/>
        <end position="33"/>
    </location>
</feature>